<proteinExistence type="predicted"/>
<evidence type="ECO:0000313" key="1">
    <source>
        <dbReference type="EMBL" id="KKK62063.1"/>
    </source>
</evidence>
<protein>
    <submittedName>
        <fullName evidence="1">Uncharacterized protein</fullName>
    </submittedName>
</protein>
<dbReference type="AlphaFoldDB" id="A0A0F8WZH9"/>
<sequence length="330" mass="35058">MALERAVNYGKEFRFVMVQEDTYATKPEGPLCELYCEPVSVDRGITVVKVKGSTGSMDPTDAERKNTVRGAVAAYTLTMPLMAVAGTSPAKSPLWLLCASHFQNQSSNVFSYFDTAPSGDGVDYSFFFGISSPVAGEDLAFSGSVVKALDFTWTMDEPATITAECEAKNAGLISQTLKGSFFASGSANDTVSLDSFTFTEDVNGAGATAISVESASIHFAWDEVKKVTPDGHGNYSDKIFNGREGCTFTYTRIHATQAELASAAHEAGQDIVLTIAAGPPYAAAADFTDIWVRGIVDSIEQVYDGVYKQTVTCTMAAASSATNIAEVDLS</sequence>
<accession>A0A0F8WZH9</accession>
<gene>
    <name evidence="1" type="ORF">LCGC14_3008080</name>
</gene>
<name>A0A0F8WZH9_9ZZZZ</name>
<dbReference type="EMBL" id="LAZR01062176">
    <property type="protein sequence ID" value="KKK62063.1"/>
    <property type="molecule type" value="Genomic_DNA"/>
</dbReference>
<organism evidence="1">
    <name type="scientific">marine sediment metagenome</name>
    <dbReference type="NCBI Taxonomy" id="412755"/>
    <lineage>
        <taxon>unclassified sequences</taxon>
        <taxon>metagenomes</taxon>
        <taxon>ecological metagenomes</taxon>
    </lineage>
</organism>
<comment type="caution">
    <text evidence="1">The sequence shown here is derived from an EMBL/GenBank/DDBJ whole genome shotgun (WGS) entry which is preliminary data.</text>
</comment>
<reference evidence="1" key="1">
    <citation type="journal article" date="2015" name="Nature">
        <title>Complex archaea that bridge the gap between prokaryotes and eukaryotes.</title>
        <authorList>
            <person name="Spang A."/>
            <person name="Saw J.H."/>
            <person name="Jorgensen S.L."/>
            <person name="Zaremba-Niedzwiedzka K."/>
            <person name="Martijn J."/>
            <person name="Lind A.E."/>
            <person name="van Eijk R."/>
            <person name="Schleper C."/>
            <person name="Guy L."/>
            <person name="Ettema T.J."/>
        </authorList>
    </citation>
    <scope>NUCLEOTIDE SEQUENCE</scope>
</reference>